<feature type="transmembrane region" description="Helical" evidence="1">
    <location>
        <begin position="35"/>
        <end position="53"/>
    </location>
</feature>
<reference evidence="3" key="3">
    <citation type="journal article" date="2017" name="Nature">
        <title>Genome sequence of the progenitor of the wheat D genome Aegilops tauschii.</title>
        <authorList>
            <person name="Luo M.C."/>
            <person name="Gu Y.Q."/>
            <person name="Puiu D."/>
            <person name="Wang H."/>
            <person name="Twardziok S.O."/>
            <person name="Deal K.R."/>
            <person name="Huo N."/>
            <person name="Zhu T."/>
            <person name="Wang L."/>
            <person name="Wang Y."/>
            <person name="McGuire P.E."/>
            <person name="Liu S."/>
            <person name="Long H."/>
            <person name="Ramasamy R.K."/>
            <person name="Rodriguez J.C."/>
            <person name="Van S.L."/>
            <person name="Yuan L."/>
            <person name="Wang Z."/>
            <person name="Xia Z."/>
            <person name="Xiao L."/>
            <person name="Anderson O.D."/>
            <person name="Ouyang S."/>
            <person name="Liang Y."/>
            <person name="Zimin A.V."/>
            <person name="Pertea G."/>
            <person name="Qi P."/>
            <person name="Bennetzen J.L."/>
            <person name="Dai X."/>
            <person name="Dawson M.W."/>
            <person name="Muller H.G."/>
            <person name="Kugler K."/>
            <person name="Rivarola-Duarte L."/>
            <person name="Spannagl M."/>
            <person name="Mayer K.F.X."/>
            <person name="Lu F.H."/>
            <person name="Bevan M.W."/>
            <person name="Leroy P."/>
            <person name="Li P."/>
            <person name="You F.M."/>
            <person name="Sun Q."/>
            <person name="Liu Z."/>
            <person name="Lyons E."/>
            <person name="Wicker T."/>
            <person name="Salzberg S.L."/>
            <person name="Devos K.M."/>
            <person name="Dvorak J."/>
        </authorList>
    </citation>
    <scope>NUCLEOTIDE SEQUENCE [LARGE SCALE GENOMIC DNA]</scope>
    <source>
        <strain evidence="3">cv. AL8/78</strain>
    </source>
</reference>
<dbReference type="InterPro" id="IPR029962">
    <property type="entry name" value="TBL"/>
</dbReference>
<reference evidence="4" key="2">
    <citation type="journal article" date="2017" name="Nat. Plants">
        <title>The Aegilops tauschii genome reveals multiple impacts of transposons.</title>
        <authorList>
            <person name="Zhao G."/>
            <person name="Zou C."/>
            <person name="Li K."/>
            <person name="Wang K."/>
            <person name="Li T."/>
            <person name="Gao L."/>
            <person name="Zhang X."/>
            <person name="Wang H."/>
            <person name="Yang Z."/>
            <person name="Liu X."/>
            <person name="Jiang W."/>
            <person name="Mao L."/>
            <person name="Kong X."/>
            <person name="Jiao Y."/>
            <person name="Jia J."/>
        </authorList>
    </citation>
    <scope>NUCLEOTIDE SEQUENCE [LARGE SCALE GENOMIC DNA]</scope>
    <source>
        <strain evidence="4">cv. AL8/78</strain>
    </source>
</reference>
<dbReference type="Pfam" id="PF14416">
    <property type="entry name" value="PMR5N"/>
    <property type="match status" value="1"/>
</dbReference>
<dbReference type="PANTHER" id="PTHR32285">
    <property type="entry name" value="PROTEIN TRICHOME BIREFRINGENCE-LIKE 9-RELATED"/>
    <property type="match status" value="1"/>
</dbReference>
<dbReference type="Proteomes" id="UP000015105">
    <property type="component" value="Chromosome 1D"/>
</dbReference>
<dbReference type="Gramene" id="AET1Gv20111200.5">
    <property type="protein sequence ID" value="AET1Gv20111200.5"/>
    <property type="gene ID" value="AET1Gv20111200"/>
</dbReference>
<dbReference type="PANTHER" id="PTHR32285:SF174">
    <property type="entry name" value="TRICHOME BIREFRINGENCE-LIKE N-TERMINAL DOMAIN-CONTAINING PROTEIN"/>
    <property type="match status" value="1"/>
</dbReference>
<keyword evidence="1" id="KW-1133">Transmembrane helix</keyword>
<accession>A0A452XQC3</accession>
<evidence type="ECO:0000313" key="4">
    <source>
        <dbReference type="Proteomes" id="UP000015105"/>
    </source>
</evidence>
<feature type="transmembrane region" description="Helical" evidence="1">
    <location>
        <begin position="74"/>
        <end position="94"/>
    </location>
</feature>
<proteinExistence type="predicted"/>
<dbReference type="GO" id="GO:0005794">
    <property type="term" value="C:Golgi apparatus"/>
    <property type="evidence" value="ECO:0007669"/>
    <property type="project" value="TreeGrafter"/>
</dbReference>
<dbReference type="InterPro" id="IPR025846">
    <property type="entry name" value="TBL_N"/>
</dbReference>
<evidence type="ECO:0000259" key="2">
    <source>
        <dbReference type="Pfam" id="PF14416"/>
    </source>
</evidence>
<protein>
    <recommendedName>
        <fullName evidence="2">Trichome birefringence-like N-terminal domain-containing protein</fullName>
    </recommendedName>
</protein>
<keyword evidence="4" id="KW-1185">Reference proteome</keyword>
<dbReference type="EnsemblPlants" id="AET1Gv20111200.5">
    <property type="protein sequence ID" value="AET1Gv20111200.5"/>
    <property type="gene ID" value="AET1Gv20111200"/>
</dbReference>
<feature type="domain" description="Trichome birefringence-like N-terminal" evidence="2">
    <location>
        <begin position="144"/>
        <end position="197"/>
    </location>
</feature>
<organism evidence="3 4">
    <name type="scientific">Aegilops tauschii subsp. strangulata</name>
    <name type="common">Goatgrass</name>
    <dbReference type="NCBI Taxonomy" id="200361"/>
    <lineage>
        <taxon>Eukaryota</taxon>
        <taxon>Viridiplantae</taxon>
        <taxon>Streptophyta</taxon>
        <taxon>Embryophyta</taxon>
        <taxon>Tracheophyta</taxon>
        <taxon>Spermatophyta</taxon>
        <taxon>Magnoliopsida</taxon>
        <taxon>Liliopsida</taxon>
        <taxon>Poales</taxon>
        <taxon>Poaceae</taxon>
        <taxon>BOP clade</taxon>
        <taxon>Pooideae</taxon>
        <taxon>Triticodae</taxon>
        <taxon>Triticeae</taxon>
        <taxon>Triticinae</taxon>
        <taxon>Aegilops</taxon>
    </lineage>
</organism>
<dbReference type="AlphaFoldDB" id="A0A452XQC3"/>
<reference evidence="3" key="4">
    <citation type="submission" date="2019-03" db="UniProtKB">
        <authorList>
            <consortium name="EnsemblPlants"/>
        </authorList>
    </citation>
    <scope>IDENTIFICATION</scope>
</reference>
<reference evidence="4" key="1">
    <citation type="journal article" date="2014" name="Science">
        <title>Ancient hybridizations among the ancestral genomes of bread wheat.</title>
        <authorList>
            <consortium name="International Wheat Genome Sequencing Consortium,"/>
            <person name="Marcussen T."/>
            <person name="Sandve S.R."/>
            <person name="Heier L."/>
            <person name="Spannagl M."/>
            <person name="Pfeifer M."/>
            <person name="Jakobsen K.S."/>
            <person name="Wulff B.B."/>
            <person name="Steuernagel B."/>
            <person name="Mayer K.F."/>
            <person name="Olsen O.A."/>
        </authorList>
    </citation>
    <scope>NUCLEOTIDE SEQUENCE [LARGE SCALE GENOMIC DNA]</scope>
    <source>
        <strain evidence="4">cv. AL8/78</strain>
    </source>
</reference>
<reference evidence="3" key="5">
    <citation type="journal article" date="2021" name="G3 (Bethesda)">
        <title>Aegilops tauschii genome assembly Aet v5.0 features greater sequence contiguity and improved annotation.</title>
        <authorList>
            <person name="Wang L."/>
            <person name="Zhu T."/>
            <person name="Rodriguez J.C."/>
            <person name="Deal K.R."/>
            <person name="Dubcovsky J."/>
            <person name="McGuire P.E."/>
            <person name="Lux T."/>
            <person name="Spannagl M."/>
            <person name="Mayer K.F.X."/>
            <person name="Baldrich P."/>
            <person name="Meyers B.C."/>
            <person name="Huo N."/>
            <person name="Gu Y.Q."/>
            <person name="Zhou H."/>
            <person name="Devos K.M."/>
            <person name="Bennetzen J.L."/>
            <person name="Unver T."/>
            <person name="Budak H."/>
            <person name="Gulick P.J."/>
            <person name="Galiba G."/>
            <person name="Kalapos B."/>
            <person name="Nelson D.R."/>
            <person name="Li P."/>
            <person name="You F.M."/>
            <person name="Luo M.C."/>
            <person name="Dvorak J."/>
        </authorList>
    </citation>
    <scope>NUCLEOTIDE SEQUENCE [LARGE SCALE GENOMIC DNA]</scope>
    <source>
        <strain evidence="3">cv. AL8/78</strain>
    </source>
</reference>
<keyword evidence="1" id="KW-0812">Transmembrane</keyword>
<evidence type="ECO:0000256" key="1">
    <source>
        <dbReference type="SAM" id="Phobius"/>
    </source>
</evidence>
<keyword evidence="1" id="KW-0472">Membrane</keyword>
<name>A0A452XQC3_AEGTS</name>
<evidence type="ECO:0000313" key="3">
    <source>
        <dbReference type="EnsemblPlants" id="AET1Gv20111200.5"/>
    </source>
</evidence>
<sequence>MPKCTPQSARFAFPKIKTQTNTNSIRLPLASRPRLINFSLPAFVLGLFSPCFAGEGMVGSPTKRRAIRRPLEKAGMVGLAVLATATAALLLLLVCSASLRYSAAVDHALAAPRKLWSGGVSIAAQVSPSPSPERGAAAMAAGEEECDLFDGSWVWDDSYPLYDSKDCPFLDGGFRCSENGRPDASYVKWRWQPSRCDLPRFVGSSSLILVCAVACY</sequence>
<dbReference type="GO" id="GO:0016413">
    <property type="term" value="F:O-acetyltransferase activity"/>
    <property type="evidence" value="ECO:0007669"/>
    <property type="project" value="InterPro"/>
</dbReference>